<evidence type="ECO:0000313" key="2">
    <source>
        <dbReference type="EMBL" id="GMR62347.1"/>
    </source>
</evidence>
<evidence type="ECO:0000259" key="1">
    <source>
        <dbReference type="PROSITE" id="PS50013"/>
    </source>
</evidence>
<reference evidence="3" key="1">
    <citation type="submission" date="2022-10" db="EMBL/GenBank/DDBJ databases">
        <title>Genome assembly of Pristionchus species.</title>
        <authorList>
            <person name="Yoshida K."/>
            <person name="Sommer R.J."/>
        </authorList>
    </citation>
    <scope>NUCLEOTIDE SEQUENCE [LARGE SCALE GENOMIC DNA]</scope>
    <source>
        <strain evidence="3">RS5460</strain>
    </source>
</reference>
<name>A0AAN5DHS0_9BILA</name>
<protein>
    <recommendedName>
        <fullName evidence="1">Chromo domain-containing protein</fullName>
    </recommendedName>
</protein>
<organism evidence="2 3">
    <name type="scientific">Pristionchus mayeri</name>
    <dbReference type="NCBI Taxonomy" id="1317129"/>
    <lineage>
        <taxon>Eukaryota</taxon>
        <taxon>Metazoa</taxon>
        <taxon>Ecdysozoa</taxon>
        <taxon>Nematoda</taxon>
        <taxon>Chromadorea</taxon>
        <taxon>Rhabditida</taxon>
        <taxon>Rhabditina</taxon>
        <taxon>Diplogasteromorpha</taxon>
        <taxon>Diplogasteroidea</taxon>
        <taxon>Neodiplogasteridae</taxon>
        <taxon>Pristionchus</taxon>
    </lineage>
</organism>
<dbReference type="Gene3D" id="2.40.50.40">
    <property type="match status" value="1"/>
</dbReference>
<dbReference type="Proteomes" id="UP001328107">
    <property type="component" value="Unassembled WGS sequence"/>
</dbReference>
<dbReference type="SUPFAM" id="SSF54160">
    <property type="entry name" value="Chromo domain-like"/>
    <property type="match status" value="1"/>
</dbReference>
<feature type="domain" description="Chromo" evidence="1">
    <location>
        <begin position="35"/>
        <end position="106"/>
    </location>
</feature>
<sequence>MCARKCAEKSQGCKYCQHCNRKVPKDKPKHVKFRLEIETIVDFRHEEAASIMNENEVPEGEGEFLIKWKGSTQEEWIDADIAYEKKFDEVKNYFDRKREERRKQAKAYMDKLTHISSLNDIKCGGIFDDTETHYKVKLAGLNDEFLYELRHPEWGKHITPLFEIIREHGNLFIWVNHIQAEYIFRKSVIEYERNKRRMPTPEEIERMDLLDVGRYLVRKESGFYNLPPKDLRFEYSSGSEESDGQIDVQN</sequence>
<comment type="caution">
    <text evidence="2">The sequence shown here is derived from an EMBL/GenBank/DDBJ whole genome shotgun (WGS) entry which is preliminary data.</text>
</comment>
<dbReference type="InterPro" id="IPR000953">
    <property type="entry name" value="Chromo/chromo_shadow_dom"/>
</dbReference>
<proteinExistence type="predicted"/>
<dbReference type="PROSITE" id="PS50013">
    <property type="entry name" value="CHROMO_2"/>
    <property type="match status" value="1"/>
</dbReference>
<dbReference type="InterPro" id="IPR016197">
    <property type="entry name" value="Chromo-like_dom_sf"/>
</dbReference>
<evidence type="ECO:0000313" key="3">
    <source>
        <dbReference type="Proteomes" id="UP001328107"/>
    </source>
</evidence>
<accession>A0AAN5DHS0</accession>
<keyword evidence="3" id="KW-1185">Reference proteome</keyword>
<dbReference type="AlphaFoldDB" id="A0AAN5DHS0"/>
<gene>
    <name evidence="2" type="ORF">PMAYCL1PPCAC_32542</name>
</gene>
<dbReference type="EMBL" id="BTRK01000006">
    <property type="protein sequence ID" value="GMR62347.1"/>
    <property type="molecule type" value="Genomic_DNA"/>
</dbReference>